<evidence type="ECO:0000313" key="2">
    <source>
        <dbReference type="EMBL" id="CAD6217557.1"/>
    </source>
</evidence>
<dbReference type="OrthoDB" id="693928at2759"/>
<feature type="region of interest" description="Disordered" evidence="1">
    <location>
        <begin position="15"/>
        <end position="36"/>
    </location>
</feature>
<keyword evidence="3" id="KW-1185">Reference proteome</keyword>
<organism evidence="2 3">
    <name type="scientific">Miscanthus lutarioriparius</name>
    <dbReference type="NCBI Taxonomy" id="422564"/>
    <lineage>
        <taxon>Eukaryota</taxon>
        <taxon>Viridiplantae</taxon>
        <taxon>Streptophyta</taxon>
        <taxon>Embryophyta</taxon>
        <taxon>Tracheophyta</taxon>
        <taxon>Spermatophyta</taxon>
        <taxon>Magnoliopsida</taxon>
        <taxon>Liliopsida</taxon>
        <taxon>Poales</taxon>
        <taxon>Poaceae</taxon>
        <taxon>PACMAD clade</taxon>
        <taxon>Panicoideae</taxon>
        <taxon>Andropogonodae</taxon>
        <taxon>Andropogoneae</taxon>
        <taxon>Saccharinae</taxon>
        <taxon>Miscanthus</taxon>
    </lineage>
</organism>
<accession>A0A811N751</accession>
<comment type="caution">
    <text evidence="2">The sequence shown here is derived from an EMBL/GenBank/DDBJ whole genome shotgun (WGS) entry which is preliminary data.</text>
</comment>
<dbReference type="EMBL" id="CAJGYO010000003">
    <property type="protein sequence ID" value="CAD6217557.1"/>
    <property type="molecule type" value="Genomic_DNA"/>
</dbReference>
<dbReference type="PANTHER" id="PTHR33186:SF28">
    <property type="entry name" value="F-BOX DOMAIN-CONTAINING PROTEIN"/>
    <property type="match status" value="1"/>
</dbReference>
<sequence>MLGFITAVDLSGYFDPEEGVYGEDNDDEDGDGEDFEDSEWGAFENIPCLWVWCPITGKELQLPLVRWCPYPERWSAALVCAADAEAGGGACDHLVDCHRRPFLVVLVGTDKDSTFSCVYSSANGAWGDPTSAQIPRSREWLETVPPARVGNALYFLYRGSARILRYDVAARGFSVIDRPPPCSVDFQGSAVLMSMEGGTLGFAAVHEYRLRLWAREVDLSNR</sequence>
<name>A0A811N751_9POAL</name>
<evidence type="ECO:0000313" key="3">
    <source>
        <dbReference type="Proteomes" id="UP000604825"/>
    </source>
</evidence>
<dbReference type="PANTHER" id="PTHR33186">
    <property type="entry name" value="OS10G0136150 PROTEIN-RELATED"/>
    <property type="match status" value="1"/>
</dbReference>
<dbReference type="AlphaFoldDB" id="A0A811N751"/>
<protein>
    <submittedName>
        <fullName evidence="2">Uncharacterized protein</fullName>
    </submittedName>
</protein>
<evidence type="ECO:0000256" key="1">
    <source>
        <dbReference type="SAM" id="MobiDB-lite"/>
    </source>
</evidence>
<dbReference type="Proteomes" id="UP000604825">
    <property type="component" value="Unassembled WGS sequence"/>
</dbReference>
<gene>
    <name evidence="2" type="ORF">NCGR_LOCUS11536</name>
</gene>
<proteinExistence type="predicted"/>
<reference evidence="2" key="1">
    <citation type="submission" date="2020-10" db="EMBL/GenBank/DDBJ databases">
        <authorList>
            <person name="Han B."/>
            <person name="Lu T."/>
            <person name="Zhao Q."/>
            <person name="Huang X."/>
            <person name="Zhao Y."/>
        </authorList>
    </citation>
    <scope>NUCLEOTIDE SEQUENCE</scope>
</reference>